<keyword evidence="3" id="KW-0012">Acyltransferase</keyword>
<comment type="similarity">
    <text evidence="1">Belongs to the plant acyltransferase family.</text>
</comment>
<name>A0AAV1RMV0_9ROSI</name>
<keyword evidence="5" id="KW-1185">Reference proteome</keyword>
<evidence type="ECO:0000256" key="1">
    <source>
        <dbReference type="ARBA" id="ARBA00009861"/>
    </source>
</evidence>
<evidence type="ECO:0000313" key="4">
    <source>
        <dbReference type="EMBL" id="CAK7337043.1"/>
    </source>
</evidence>
<dbReference type="PANTHER" id="PTHR31623">
    <property type="entry name" value="F21J9.9"/>
    <property type="match status" value="1"/>
</dbReference>
<dbReference type="PANTHER" id="PTHR31623:SF124">
    <property type="entry name" value="VINORINE SYNTHASE-RELATED"/>
    <property type="match status" value="1"/>
</dbReference>
<comment type="caution">
    <text evidence="4">The sequence shown here is derived from an EMBL/GenBank/DDBJ whole genome shotgun (WGS) entry which is preliminary data.</text>
</comment>
<protein>
    <submittedName>
        <fullName evidence="4">Uncharacterized protein</fullName>
    </submittedName>
</protein>
<evidence type="ECO:0000256" key="2">
    <source>
        <dbReference type="ARBA" id="ARBA00022679"/>
    </source>
</evidence>
<sequence length="432" mass="48317">MNVQILSTKLITPSPPTPHHLQNLKVSWIDQFYPPRNFVPLIFYYPSNGDDQNNVERSKQLQKSLSETLTIFYPLAGRYIDDNLILDCNDKRVEYVEAQVNGCLSQLLEGGELETELRNHLAPHPVQPYHRPLVLIQFNMFESGGVAIGVCVTHRVADAYTIFAFINAWATACKLGIDKIEHTPSFQLSSFFPSRETISCPNPVIGDNQKIVMKRFVFTGAALSKLKAVARAGVNGSRQPTRLEVVTAVIWKTLTMVARGNDGRLRPSILSHPINLRGKTAMPIPNNSCGNFATLALSHFTADKESKVQLHDFVDRVHNGIKKKVADCAKVSSDDELFRMATKIGMETTEAFIKGKVDFYIFKSVCRMPIYEANFGWGKPGWFSGCNTGVEMVFLIDTKDGDGIEAWLSLEENRMILFQENPDIKAFTGQGP</sequence>
<dbReference type="AlphaFoldDB" id="A0AAV1RMV0"/>
<dbReference type="Pfam" id="PF02458">
    <property type="entry name" value="Transferase"/>
    <property type="match status" value="1"/>
</dbReference>
<evidence type="ECO:0000256" key="3">
    <source>
        <dbReference type="ARBA" id="ARBA00023315"/>
    </source>
</evidence>
<accession>A0AAV1RMV0</accession>
<dbReference type="InterPro" id="IPR023213">
    <property type="entry name" value="CAT-like_dom_sf"/>
</dbReference>
<keyword evidence="2" id="KW-0808">Transferase</keyword>
<dbReference type="Proteomes" id="UP001314170">
    <property type="component" value="Unassembled WGS sequence"/>
</dbReference>
<dbReference type="GO" id="GO:0016746">
    <property type="term" value="F:acyltransferase activity"/>
    <property type="evidence" value="ECO:0007669"/>
    <property type="project" value="UniProtKB-KW"/>
</dbReference>
<gene>
    <name evidence="4" type="ORF">DCAF_LOCUS12070</name>
</gene>
<organism evidence="4 5">
    <name type="scientific">Dovyalis caffra</name>
    <dbReference type="NCBI Taxonomy" id="77055"/>
    <lineage>
        <taxon>Eukaryota</taxon>
        <taxon>Viridiplantae</taxon>
        <taxon>Streptophyta</taxon>
        <taxon>Embryophyta</taxon>
        <taxon>Tracheophyta</taxon>
        <taxon>Spermatophyta</taxon>
        <taxon>Magnoliopsida</taxon>
        <taxon>eudicotyledons</taxon>
        <taxon>Gunneridae</taxon>
        <taxon>Pentapetalae</taxon>
        <taxon>rosids</taxon>
        <taxon>fabids</taxon>
        <taxon>Malpighiales</taxon>
        <taxon>Salicaceae</taxon>
        <taxon>Flacourtieae</taxon>
        <taxon>Dovyalis</taxon>
    </lineage>
</organism>
<reference evidence="4 5" key="1">
    <citation type="submission" date="2024-01" db="EMBL/GenBank/DDBJ databases">
        <authorList>
            <person name="Waweru B."/>
        </authorList>
    </citation>
    <scope>NUCLEOTIDE SEQUENCE [LARGE SCALE GENOMIC DNA]</scope>
</reference>
<proteinExistence type="inferred from homology"/>
<evidence type="ECO:0000313" key="5">
    <source>
        <dbReference type="Proteomes" id="UP001314170"/>
    </source>
</evidence>
<dbReference type="Gene3D" id="3.30.559.10">
    <property type="entry name" value="Chloramphenicol acetyltransferase-like domain"/>
    <property type="match status" value="2"/>
</dbReference>
<dbReference type="EMBL" id="CAWUPB010001010">
    <property type="protein sequence ID" value="CAK7337043.1"/>
    <property type="molecule type" value="Genomic_DNA"/>
</dbReference>